<sequence>MMNHEPTLRCLRVVVRQGQASRRLKTAGNLEKPAGVDGDERRPNTKFVGSRTMIYQTQEVNAEGGSGLHPHPHPHTRSGSGSGSGRRAVPVGAAHAYEMQLIITDGFVRSSSDNSS</sequence>
<dbReference type="AlphaFoldDB" id="A0A084AP57"/>
<evidence type="ECO:0000256" key="1">
    <source>
        <dbReference type="SAM" id="MobiDB-lite"/>
    </source>
</evidence>
<dbReference type="HOGENOM" id="CLU_2098419_0_0_1"/>
<evidence type="ECO:0000313" key="3">
    <source>
        <dbReference type="Proteomes" id="UP000028045"/>
    </source>
</evidence>
<gene>
    <name evidence="2" type="ORF">S7711_11114</name>
</gene>
<dbReference type="EMBL" id="KL648632">
    <property type="protein sequence ID" value="KEY67086.1"/>
    <property type="molecule type" value="Genomic_DNA"/>
</dbReference>
<proteinExistence type="predicted"/>
<name>A0A084AP57_STACB</name>
<organism evidence="2 3">
    <name type="scientific">Stachybotrys chartarum (strain CBS 109288 / IBT 7711)</name>
    <name type="common">Toxic black mold</name>
    <name type="synonym">Stilbospora chartarum</name>
    <dbReference type="NCBI Taxonomy" id="1280523"/>
    <lineage>
        <taxon>Eukaryota</taxon>
        <taxon>Fungi</taxon>
        <taxon>Dikarya</taxon>
        <taxon>Ascomycota</taxon>
        <taxon>Pezizomycotina</taxon>
        <taxon>Sordariomycetes</taxon>
        <taxon>Hypocreomycetidae</taxon>
        <taxon>Hypocreales</taxon>
        <taxon>Stachybotryaceae</taxon>
        <taxon>Stachybotrys</taxon>
    </lineage>
</organism>
<feature type="region of interest" description="Disordered" evidence="1">
    <location>
        <begin position="19"/>
        <end position="89"/>
    </location>
</feature>
<dbReference type="Proteomes" id="UP000028045">
    <property type="component" value="Unassembled WGS sequence"/>
</dbReference>
<keyword evidence="3" id="KW-1185">Reference proteome</keyword>
<evidence type="ECO:0000313" key="2">
    <source>
        <dbReference type="EMBL" id="KEY67086.1"/>
    </source>
</evidence>
<reference evidence="2 3" key="1">
    <citation type="journal article" date="2014" name="BMC Genomics">
        <title>Comparative genome sequencing reveals chemotype-specific gene clusters in the toxigenic black mold Stachybotrys.</title>
        <authorList>
            <person name="Semeiks J."/>
            <person name="Borek D."/>
            <person name="Otwinowski Z."/>
            <person name="Grishin N.V."/>
        </authorList>
    </citation>
    <scope>NUCLEOTIDE SEQUENCE [LARGE SCALE GENOMIC DNA]</scope>
    <source>
        <strain evidence="3">CBS 109288 / IBT 7711</strain>
    </source>
</reference>
<accession>A0A084AP57</accession>
<protein>
    <submittedName>
        <fullName evidence="2">Uncharacterized protein</fullName>
    </submittedName>
</protein>